<protein>
    <submittedName>
        <fullName evidence="9">Efflux transporter, outer membrane factor (OMF) lipoprotein, NodT family</fullName>
    </submittedName>
</protein>
<keyword evidence="4 8" id="KW-0472">Membrane</keyword>
<keyword evidence="5 8" id="KW-0564">Palmitate</keyword>
<comment type="similarity">
    <text evidence="1 8">Belongs to the outer membrane factor (OMF) (TC 1.B.17) family.</text>
</comment>
<keyword evidence="6" id="KW-0998">Cell outer membrane</keyword>
<keyword evidence="2 8" id="KW-1134">Transmembrane beta strand</keyword>
<dbReference type="Gene3D" id="2.20.200.10">
    <property type="entry name" value="Outer membrane efflux proteins (OEP)"/>
    <property type="match status" value="1"/>
</dbReference>
<dbReference type="OrthoDB" id="9770517at2"/>
<reference evidence="10" key="1">
    <citation type="submission" date="2016-10" db="EMBL/GenBank/DDBJ databases">
        <authorList>
            <person name="Varghese N."/>
            <person name="Submissions S."/>
        </authorList>
    </citation>
    <scope>NUCLEOTIDE SEQUENCE [LARGE SCALE GENOMIC DNA]</scope>
    <source>
        <strain evidence="10">ATCC 700689</strain>
    </source>
</reference>
<keyword evidence="10" id="KW-1185">Reference proteome</keyword>
<evidence type="ECO:0000313" key="9">
    <source>
        <dbReference type="EMBL" id="SDG53558.1"/>
    </source>
</evidence>
<evidence type="ECO:0000256" key="1">
    <source>
        <dbReference type="ARBA" id="ARBA00007613"/>
    </source>
</evidence>
<dbReference type="STRING" id="89065.SAMN05216605_102352"/>
<sequence length="485" mass="51529">MVKHSLLFIAMLGVGACSLAPHYKVPETPVSAQYKTRGAWDVATPNDQISRDGWWRVYHDSQLDALQQQLLSNNPNLSAALAHYAQAQAFVAQVNSALLPTVKGFGNGQRIRQSDTRPLRSTTTDNVYNSGTLGLQVDYEVDLWGRVRDSVNAGTDEAQASLADLASVRLSLQAQLADSYIRLRGLDQQTRLLEQTTEAFSKAVNLTQGLHDGGIVSGLDVARAHSQLSSARSQLKQNTVQRALLEHSIAALTGASASQFSITPSTEALPLPVVPTGVPSTLLQRRPDIAAAERRIAAANARIGVARSAFFPTLTLSAQGGYQSDEFAHLLSAPNLFWAIGPALVTTVFDGGLRQAQVDAAKAATDEAGGKYRAQVLAAFEQVEDNLAIIDGLGSALEDQRAAADAAHYSEDLSLARYKQGAVGYLDVVAAQTAALQAQRSVLDLQTQQLAASVGLVKALGGGWTSADLAVDATSQEARPAARVR</sequence>
<dbReference type="PANTHER" id="PTHR30203:SF33">
    <property type="entry name" value="BLR4455 PROTEIN"/>
    <property type="match status" value="1"/>
</dbReference>
<evidence type="ECO:0000256" key="7">
    <source>
        <dbReference type="ARBA" id="ARBA00023288"/>
    </source>
</evidence>
<comment type="subcellular location">
    <subcellularLocation>
        <location evidence="8">Cell outer membrane</location>
        <topology evidence="8">Lipid-anchor</topology>
    </subcellularLocation>
</comment>
<gene>
    <name evidence="9" type="ORF">SAMN05216605_102352</name>
</gene>
<keyword evidence="7 8" id="KW-0449">Lipoprotein</keyword>
<dbReference type="NCBIfam" id="TIGR01845">
    <property type="entry name" value="outer_NodT"/>
    <property type="match status" value="1"/>
</dbReference>
<accession>A0A1G7V1V9</accession>
<keyword evidence="3 8" id="KW-0812">Transmembrane</keyword>
<dbReference type="Pfam" id="PF02321">
    <property type="entry name" value="OEP"/>
    <property type="match status" value="2"/>
</dbReference>
<dbReference type="GO" id="GO:0009279">
    <property type="term" value="C:cell outer membrane"/>
    <property type="evidence" value="ECO:0007669"/>
    <property type="project" value="UniProtKB-SubCell"/>
</dbReference>
<dbReference type="InterPro" id="IPR003423">
    <property type="entry name" value="OMP_efflux"/>
</dbReference>
<dbReference type="InterPro" id="IPR010131">
    <property type="entry name" value="MdtP/NodT-like"/>
</dbReference>
<evidence type="ECO:0000256" key="6">
    <source>
        <dbReference type="ARBA" id="ARBA00023237"/>
    </source>
</evidence>
<dbReference type="RefSeq" id="WP_074750714.1">
    <property type="nucleotide sequence ID" value="NZ_FNCO01000002.1"/>
</dbReference>
<evidence type="ECO:0000256" key="4">
    <source>
        <dbReference type="ARBA" id="ARBA00023136"/>
    </source>
</evidence>
<proteinExistence type="inferred from homology"/>
<dbReference type="PROSITE" id="PS51257">
    <property type="entry name" value="PROKAR_LIPOPROTEIN"/>
    <property type="match status" value="1"/>
</dbReference>
<dbReference type="Proteomes" id="UP000182894">
    <property type="component" value="Unassembled WGS sequence"/>
</dbReference>
<evidence type="ECO:0000313" key="10">
    <source>
        <dbReference type="Proteomes" id="UP000182894"/>
    </source>
</evidence>
<evidence type="ECO:0000256" key="3">
    <source>
        <dbReference type="ARBA" id="ARBA00022692"/>
    </source>
</evidence>
<dbReference type="SUPFAM" id="SSF56954">
    <property type="entry name" value="Outer membrane efflux proteins (OEP)"/>
    <property type="match status" value="1"/>
</dbReference>
<evidence type="ECO:0000256" key="8">
    <source>
        <dbReference type="RuleBase" id="RU362097"/>
    </source>
</evidence>
<dbReference type="Gene3D" id="1.20.1600.10">
    <property type="entry name" value="Outer membrane efflux proteins (OEP)"/>
    <property type="match status" value="1"/>
</dbReference>
<name>A0A1G7V1V9_9PSED</name>
<dbReference type="GO" id="GO:0015562">
    <property type="term" value="F:efflux transmembrane transporter activity"/>
    <property type="evidence" value="ECO:0007669"/>
    <property type="project" value="InterPro"/>
</dbReference>
<dbReference type="EMBL" id="FNCO01000002">
    <property type="protein sequence ID" value="SDG53558.1"/>
    <property type="molecule type" value="Genomic_DNA"/>
</dbReference>
<dbReference type="AlphaFoldDB" id="A0A1G7V1V9"/>
<organism evidence="9 10">
    <name type="scientific">Pseudomonas abietaniphila</name>
    <dbReference type="NCBI Taxonomy" id="89065"/>
    <lineage>
        <taxon>Bacteria</taxon>
        <taxon>Pseudomonadati</taxon>
        <taxon>Pseudomonadota</taxon>
        <taxon>Gammaproteobacteria</taxon>
        <taxon>Pseudomonadales</taxon>
        <taxon>Pseudomonadaceae</taxon>
        <taxon>Pseudomonas</taxon>
    </lineage>
</organism>
<evidence type="ECO:0000256" key="5">
    <source>
        <dbReference type="ARBA" id="ARBA00023139"/>
    </source>
</evidence>
<dbReference type="PANTHER" id="PTHR30203">
    <property type="entry name" value="OUTER MEMBRANE CATION EFFLUX PROTEIN"/>
    <property type="match status" value="1"/>
</dbReference>
<evidence type="ECO:0000256" key="2">
    <source>
        <dbReference type="ARBA" id="ARBA00022452"/>
    </source>
</evidence>